<proteinExistence type="predicted"/>
<evidence type="ECO:0000313" key="4">
    <source>
        <dbReference type="Proteomes" id="UP000198542"/>
    </source>
</evidence>
<reference evidence="4" key="1">
    <citation type="submission" date="2016-10" db="EMBL/GenBank/DDBJ databases">
        <authorList>
            <person name="Varghese N."/>
            <person name="Submissions S."/>
        </authorList>
    </citation>
    <scope>NUCLEOTIDE SEQUENCE [LARGE SCALE GENOMIC DNA]</scope>
    <source>
        <strain evidence="4">BS3660</strain>
    </source>
</reference>
<evidence type="ECO:0000313" key="3">
    <source>
        <dbReference type="EMBL" id="SEB54126.1"/>
    </source>
</evidence>
<name>A0A231GBY5_PSEJE</name>
<gene>
    <name evidence="3" type="ORF">SAMN04490187_0859</name>
</gene>
<feature type="region of interest" description="Disordered" evidence="2">
    <location>
        <begin position="312"/>
        <end position="336"/>
    </location>
</feature>
<dbReference type="Proteomes" id="UP000198542">
    <property type="component" value="Unassembled WGS sequence"/>
</dbReference>
<keyword evidence="4" id="KW-1185">Reference proteome</keyword>
<feature type="compositionally biased region" description="Polar residues" evidence="2">
    <location>
        <begin position="320"/>
        <end position="336"/>
    </location>
</feature>
<dbReference type="RefSeq" id="WP_090452203.1">
    <property type="nucleotide sequence ID" value="NZ_FNTC01000002.1"/>
</dbReference>
<accession>A0A231GBY5</accession>
<feature type="region of interest" description="Disordered" evidence="2">
    <location>
        <begin position="1233"/>
        <end position="1254"/>
    </location>
</feature>
<organism evidence="3 4">
    <name type="scientific">Pseudomonas jessenii</name>
    <dbReference type="NCBI Taxonomy" id="77298"/>
    <lineage>
        <taxon>Bacteria</taxon>
        <taxon>Pseudomonadati</taxon>
        <taxon>Pseudomonadota</taxon>
        <taxon>Gammaproteobacteria</taxon>
        <taxon>Pseudomonadales</taxon>
        <taxon>Pseudomonadaceae</taxon>
        <taxon>Pseudomonas</taxon>
    </lineage>
</organism>
<dbReference type="EMBL" id="FNTC01000002">
    <property type="protein sequence ID" value="SEB54126.1"/>
    <property type="molecule type" value="Genomic_DNA"/>
</dbReference>
<sequence length="1527" mass="169698">MTSTSSPSSETSLPSDQDALLTQLVTGPSIREVATHALQPALKALYPNLQIDPRLAMVVTPTWILHNGSVEPGPRHFESLTDALVRHGVARTPVVYLDGEHYLTLQPQEQTPAQLPVSIDAIGRLLNELAPLLFVAFQEQQVDYWNQFTRASAPRWQALSKSLRDLWNIEANPDWDSDQHAMARKLFAYPDKNARRAHDPYQSRACLIDLDGQSDVASTHINIVDTAVLIGTLGSRTLVLTHTITRGFQAFDSLQELGASLLADTDGQVPGNVLHWRLIEPPGNYFDRLACNLIALQADAIGALANEPAAANPDLAPHVSRTTNELDPTDKQSSSRFNQVEQSLPDWMADASSTDLTAYSRHLMDLVTVRNQNAGKSFLDGLKPIREFALDRLREAMLAQHADAAHLNLADIEIVVDSVVVWGSFVPTVDPERTTLSLVDLALQNLTALPQGNKFVRSSSAAALPQWMTVSYLEELITRVDIGQHYPALIKSKLLAEPVDSLRRQNLFTSHLRVELPLLALQLKIRKQHGIDETGYRYVAAVVQVLDANRWVDGQEIVIRPLAFAPGWRIGGATDEVTNMFVIGPRQMDKGPCLLYRPMLEQPLSQYPTPANLVYTIKHSPTLRQSVLAWLPDGARANYANYVFTGDRPSVWSISQLLGDPLTSLQMSGPISLGSRVLSGNYLAVLYKANVNALVELAQRQSLSNAQNRWATFKRTAWTLLNAALPFLGRTVGTAAWIWQVLDDLQQTLDAADSGDHQQQKSAMTDLLLTLAMVLAHHASTRNPPARRVQEKPIAKAIEQQEKPARQPVTVVQLPDIVSEPPPVQHRQTVATDAALDLTKTLDQFKVTPPEQLTPPDSGNGVYRHLYRKEKSFYAPVGERWFEVAVEDTGEVSIIDSRQQPVRSGPALISNQRGDWFVDTRLRLRGGGLSSRRKALKQQNRARIAELKKQLAEFDNERERARTELTDAHNAMKKSVGDEALSAAQTQFLEKLERRTQEYAAPIEQLKSLNLLETVPNYRTAMVEMLGTQLFFNQTWLDQHNATFTQTLRETLALLDAEETTGGTGNSATYRKMVDLTEGVIGKIEFAQSRLHDLSRLGRNAAEVASTYRAKLPAFSVNDLKALQVSLARDVCLKEGNSAALIDARGAFERLLDTTNLVIQTSQELMLQNSAWAAGERIEGLNGMLEQFAAIDQAFEDFSLTHKDAVLEQPFKHVRTRISEFQQDTEANLAQLLREQRPVEPRPGPSKPASASRKRVVKTRFKGTVVGEVRPSASGEPVLLDVKSPLTGKVIATFHEKTPGVWIERVQPRRRRPAVQLPDLATQITQGQELLDGVESFIQKTEASAKKPGRIPVEIEELFQHKAEQLDKSAKTLEQTLTASNTTVAATTLGAALNTARVRLYAEGYRIRVQMIKQQPPTAARIEWLSSKNEIDVVRSGERRRLKGPRKDYLQEYEIRERGTGQPLWYAHFHYAASDTPVEAFTAAHLKLRDQRMMAGRGDLNSASSSQVIAIYRSAISPQLAGSLFFS</sequence>
<keyword evidence="1" id="KW-0175">Coiled coil</keyword>
<feature type="coiled-coil region" evidence="1">
    <location>
        <begin position="937"/>
        <end position="971"/>
    </location>
</feature>
<evidence type="ECO:0000256" key="2">
    <source>
        <dbReference type="SAM" id="MobiDB-lite"/>
    </source>
</evidence>
<evidence type="ECO:0000256" key="1">
    <source>
        <dbReference type="SAM" id="Coils"/>
    </source>
</evidence>
<protein>
    <submittedName>
        <fullName evidence="3">Uncharacterized protein</fullName>
    </submittedName>
</protein>